<evidence type="ECO:0000256" key="1">
    <source>
        <dbReference type="SAM" id="MobiDB-lite"/>
    </source>
</evidence>
<feature type="compositionally biased region" description="Polar residues" evidence="1">
    <location>
        <begin position="122"/>
        <end position="138"/>
    </location>
</feature>
<feature type="compositionally biased region" description="Basic and acidic residues" evidence="1">
    <location>
        <begin position="420"/>
        <end position="442"/>
    </location>
</feature>
<reference evidence="2" key="1">
    <citation type="submission" date="2023-07" db="EMBL/GenBank/DDBJ databases">
        <title>draft genome sequence of fig (Ficus carica).</title>
        <authorList>
            <person name="Takahashi T."/>
            <person name="Nishimura K."/>
        </authorList>
    </citation>
    <scope>NUCLEOTIDE SEQUENCE</scope>
</reference>
<dbReference type="EMBL" id="BTGU01008352">
    <property type="protein sequence ID" value="GMN27589.1"/>
    <property type="molecule type" value="Genomic_DNA"/>
</dbReference>
<dbReference type="Proteomes" id="UP001187192">
    <property type="component" value="Unassembled WGS sequence"/>
</dbReference>
<evidence type="ECO:0000313" key="2">
    <source>
        <dbReference type="EMBL" id="GMN27589.1"/>
    </source>
</evidence>
<sequence length="622" mass="71050">MEQRIFSPRIRGRQAFADLLMQMEKERHGELNVLIERKAVSRFAQKGRIQSMLRLRLLQRGTPIQDPQRPRFAAASHQVERLPQGSTIMHLRERFTIGAEHGTTSQSDATTDPRNPRRETINDTGNYEKSSVPNKPDVQIQNQEGNFIEQQDRTTLVHDPPAHNIEEIHNEPVPLTPVQETRTVVQDPPVHNTKDVHGKSNPLTPVQDTITLIQDPPEHNTEDIHEEPGLLTPIQDKITSVQDPQAHIIEDTHVKPGPSSSITWQETSSDYRNLDAQETESEDRNLASQETADATTFCGGWDGNDVADLLEDNYQAYAETSYDWISDISRPRSYWEDRRQEWYHEMLNSNSENAEIRRLLERGTVSSFLASDFRERMDRLMETRLEIRQAQPAGGSQGAEDDEGHSKLMSFIQNHRQRKQQQEHKMEEEEIGREEQERGEVKVEEDETFISGQYHEASDYFDQPTLSPLQVPSQSLLRSWSFQDNEVGDESDRAPSTSPCQDFWSHSYYPNAWRCTSSTNHPSIEMELICEAKRANGAASSRDVRATKISKELHGHADDINAKFHEAGMEGRENKSSGRAVPKKGNCCICYEMKVDSLLYRCGHMCVGKIGSVIRVTAQRKF</sequence>
<feature type="region of interest" description="Disordered" evidence="1">
    <location>
        <begin position="97"/>
        <end position="138"/>
    </location>
</feature>
<gene>
    <name evidence="2" type="ORF">TIFTF001_050475</name>
</gene>
<feature type="region of interest" description="Disordered" evidence="1">
    <location>
        <begin position="414"/>
        <end position="445"/>
    </location>
</feature>
<dbReference type="PANTHER" id="PTHR47820">
    <property type="entry name" value="BNAC05G24000D PROTEIN"/>
    <property type="match status" value="1"/>
</dbReference>
<accession>A0AA87Z7X0</accession>
<dbReference type="AlphaFoldDB" id="A0AA87Z7X0"/>
<name>A0AA87Z7X0_FICCA</name>
<organism evidence="2 3">
    <name type="scientific">Ficus carica</name>
    <name type="common">Common fig</name>
    <dbReference type="NCBI Taxonomy" id="3494"/>
    <lineage>
        <taxon>Eukaryota</taxon>
        <taxon>Viridiplantae</taxon>
        <taxon>Streptophyta</taxon>
        <taxon>Embryophyta</taxon>
        <taxon>Tracheophyta</taxon>
        <taxon>Spermatophyta</taxon>
        <taxon>Magnoliopsida</taxon>
        <taxon>eudicotyledons</taxon>
        <taxon>Gunneridae</taxon>
        <taxon>Pentapetalae</taxon>
        <taxon>rosids</taxon>
        <taxon>fabids</taxon>
        <taxon>Rosales</taxon>
        <taxon>Moraceae</taxon>
        <taxon>Ficeae</taxon>
        <taxon>Ficus</taxon>
    </lineage>
</organism>
<evidence type="ECO:0000313" key="3">
    <source>
        <dbReference type="Proteomes" id="UP001187192"/>
    </source>
</evidence>
<proteinExistence type="predicted"/>
<comment type="caution">
    <text evidence="2">The sequence shown here is derived from an EMBL/GenBank/DDBJ whole genome shotgun (WGS) entry which is preliminary data.</text>
</comment>
<feature type="compositionally biased region" description="Polar residues" evidence="1">
    <location>
        <begin position="102"/>
        <end position="113"/>
    </location>
</feature>
<dbReference type="PANTHER" id="PTHR47820:SF3">
    <property type="entry name" value="OS07G0499800 PROTEIN"/>
    <property type="match status" value="1"/>
</dbReference>
<protein>
    <submittedName>
        <fullName evidence="2">Uncharacterized protein</fullName>
    </submittedName>
</protein>
<keyword evidence="3" id="KW-1185">Reference proteome</keyword>